<evidence type="ECO:0000256" key="1">
    <source>
        <dbReference type="SAM" id="MobiDB-lite"/>
    </source>
</evidence>
<organism evidence="2 3">
    <name type="scientific">Limosa lapponica baueri</name>
    <dbReference type="NCBI Taxonomy" id="1758121"/>
    <lineage>
        <taxon>Eukaryota</taxon>
        <taxon>Metazoa</taxon>
        <taxon>Chordata</taxon>
        <taxon>Craniata</taxon>
        <taxon>Vertebrata</taxon>
        <taxon>Euteleostomi</taxon>
        <taxon>Archelosauria</taxon>
        <taxon>Archosauria</taxon>
        <taxon>Dinosauria</taxon>
        <taxon>Saurischia</taxon>
        <taxon>Theropoda</taxon>
        <taxon>Coelurosauria</taxon>
        <taxon>Aves</taxon>
        <taxon>Neognathae</taxon>
        <taxon>Neoaves</taxon>
        <taxon>Charadriiformes</taxon>
        <taxon>Scolopacidae</taxon>
        <taxon>Limosa</taxon>
    </lineage>
</organism>
<dbReference type="EMBL" id="KZ506338">
    <property type="protein sequence ID" value="PKU40105.1"/>
    <property type="molecule type" value="Genomic_DNA"/>
</dbReference>
<dbReference type="AlphaFoldDB" id="A0A2I0U252"/>
<reference evidence="3" key="1">
    <citation type="submission" date="2017-11" db="EMBL/GenBank/DDBJ databases">
        <authorList>
            <person name="Lima N.C."/>
            <person name="Parody-Merino A.M."/>
            <person name="Battley P.F."/>
            <person name="Fidler A.E."/>
            <person name="Prosdocimi F."/>
        </authorList>
    </citation>
    <scope>NUCLEOTIDE SEQUENCE [LARGE SCALE GENOMIC DNA]</scope>
</reference>
<accession>A0A2I0U252</accession>
<feature type="compositionally biased region" description="Polar residues" evidence="1">
    <location>
        <begin position="62"/>
        <end position="77"/>
    </location>
</feature>
<name>A0A2I0U252_LIMLA</name>
<evidence type="ECO:0000313" key="3">
    <source>
        <dbReference type="Proteomes" id="UP000233556"/>
    </source>
</evidence>
<feature type="region of interest" description="Disordered" evidence="1">
    <location>
        <begin position="58"/>
        <end position="100"/>
    </location>
</feature>
<proteinExistence type="predicted"/>
<reference evidence="3" key="2">
    <citation type="submission" date="2017-12" db="EMBL/GenBank/DDBJ databases">
        <title>Genome sequence of the Bar-tailed Godwit (Limosa lapponica baueri).</title>
        <authorList>
            <person name="Lima N.C.B."/>
            <person name="Parody-Merino A.M."/>
            <person name="Battley P.F."/>
            <person name="Fidler A.E."/>
            <person name="Prosdocimi F."/>
        </authorList>
    </citation>
    <scope>NUCLEOTIDE SEQUENCE [LARGE SCALE GENOMIC DNA]</scope>
</reference>
<sequence>MCRSRWAPQLLAPFAFPAPCDNQQHGLTLSCRRIVQIGDVGQGPHLLVRLGGHAKEAYGHPSSFQRSGGTAQANMSSEGDGMERGGLEASGPREGSDTNPHTCCQRSCFDDESSIAGHEQLQSQLPPSPVLQRDPRSHMEGVPVAVTHQGCPRRHYCLSLQGDEWHVTKWAAAGLRGCCPGTSRRRMNNCSRFTSEALVRAQQCFEELSAGAVVRNKSNLFVLALHSSRVALCHSYRL</sequence>
<evidence type="ECO:0000313" key="2">
    <source>
        <dbReference type="EMBL" id="PKU40105.1"/>
    </source>
</evidence>
<protein>
    <submittedName>
        <fullName evidence="2">Uncharacterized protein</fullName>
    </submittedName>
</protein>
<gene>
    <name evidence="2" type="ORF">llap_9592</name>
</gene>
<keyword evidence="3" id="KW-1185">Reference proteome</keyword>
<dbReference type="Proteomes" id="UP000233556">
    <property type="component" value="Unassembled WGS sequence"/>
</dbReference>